<dbReference type="EMBL" id="JACEHE010000025">
    <property type="protein sequence ID" value="MBA2950198.1"/>
    <property type="molecule type" value="Genomic_DNA"/>
</dbReference>
<reference evidence="4 5" key="1">
    <citation type="submission" date="2020-07" db="EMBL/GenBank/DDBJ databases">
        <title>Streptomyces isolated from Indian soil.</title>
        <authorList>
            <person name="Mandal S."/>
            <person name="Maiti P.K."/>
        </authorList>
    </citation>
    <scope>NUCLEOTIDE SEQUENCE [LARGE SCALE GENOMIC DNA]</scope>
    <source>
        <strain evidence="4 5">PSKA28</strain>
    </source>
</reference>
<evidence type="ECO:0000256" key="1">
    <source>
        <dbReference type="ARBA" id="ARBA00006479"/>
    </source>
</evidence>
<dbReference type="InterPro" id="IPR036388">
    <property type="entry name" value="WH-like_DNA-bd_sf"/>
</dbReference>
<dbReference type="GO" id="GO:0006355">
    <property type="term" value="P:regulation of DNA-templated transcription"/>
    <property type="evidence" value="ECO:0007669"/>
    <property type="project" value="InterPro"/>
</dbReference>
<feature type="domain" description="HTH iclR-type" evidence="3">
    <location>
        <begin position="33"/>
        <end position="75"/>
    </location>
</feature>
<dbReference type="SUPFAM" id="SSF46785">
    <property type="entry name" value="Winged helix' DNA-binding domain"/>
    <property type="match status" value="1"/>
</dbReference>
<feature type="region of interest" description="Disordered" evidence="2">
    <location>
        <begin position="1"/>
        <end position="28"/>
    </location>
</feature>
<evidence type="ECO:0000313" key="4">
    <source>
        <dbReference type="EMBL" id="MBA2950198.1"/>
    </source>
</evidence>
<comment type="similarity">
    <text evidence="1">Belongs to the ROK (NagC/XylR) family.</text>
</comment>
<proteinExistence type="inferred from homology"/>
<dbReference type="SUPFAM" id="SSF53067">
    <property type="entry name" value="Actin-like ATPase domain"/>
    <property type="match status" value="1"/>
</dbReference>
<dbReference type="Gene3D" id="3.30.420.40">
    <property type="match status" value="2"/>
</dbReference>
<dbReference type="Pfam" id="PF00480">
    <property type="entry name" value="ROK"/>
    <property type="match status" value="1"/>
</dbReference>
<sequence>MTAVSDHARPPLLVAPPARPEPLSVEGGGPGALLRTLLRDGPTARTEIVARTGLSPAAVSRHTAELIGLGLLRELPPRPSSPRAGRPQVPVDIDPGHHVACGVHIALEHMTFAVVDLRGRVTAQQRLPHPGGPRQVLEEIGRRLPGFLGRHAAGRSVLGLGVVTGGWVDAEQGTVIEHGPLGWRDVPVRRVLSTATRLPVHVDGHARALAHAELLFGAGAGRSDLVQLFVGNVVDAAIAAGGSVLRGRRSGAGDVAHLPLGHSGQTCGCGRTGCLQSAVSELAVAERAFEAGTIPAPDFAQLIDRARRGHHEALRVLRERLRTVGRAAALLLDVLNPEVLVVVDRTALTFPELLPDLYEEVDAHSHLCIDPEQAVVPSSFGPHVLAVAAGSVVLDAVYRRPMELRTARSAW</sequence>
<dbReference type="Pfam" id="PF09339">
    <property type="entry name" value="HTH_IclR"/>
    <property type="match status" value="1"/>
</dbReference>
<dbReference type="RefSeq" id="WP_181661123.1">
    <property type="nucleotide sequence ID" value="NZ_JACEHE010000025.1"/>
</dbReference>
<dbReference type="InterPro" id="IPR011991">
    <property type="entry name" value="ArsR-like_HTH"/>
</dbReference>
<dbReference type="PANTHER" id="PTHR18964:SF149">
    <property type="entry name" value="BIFUNCTIONAL UDP-N-ACETYLGLUCOSAMINE 2-EPIMERASE_N-ACETYLMANNOSAMINE KINASE"/>
    <property type="match status" value="1"/>
</dbReference>
<dbReference type="InterPro" id="IPR000600">
    <property type="entry name" value="ROK"/>
</dbReference>
<protein>
    <submittedName>
        <fullName evidence="4">ROK family transcriptional regulator</fullName>
    </submittedName>
</protein>
<dbReference type="InterPro" id="IPR043129">
    <property type="entry name" value="ATPase_NBD"/>
</dbReference>
<dbReference type="AlphaFoldDB" id="A0A7W0DRY1"/>
<dbReference type="InterPro" id="IPR005471">
    <property type="entry name" value="Tscrpt_reg_IclR_N"/>
</dbReference>
<dbReference type="InterPro" id="IPR036390">
    <property type="entry name" value="WH_DNA-bd_sf"/>
</dbReference>
<dbReference type="PANTHER" id="PTHR18964">
    <property type="entry name" value="ROK (REPRESSOR, ORF, KINASE) FAMILY"/>
    <property type="match status" value="1"/>
</dbReference>
<dbReference type="GO" id="GO:0003677">
    <property type="term" value="F:DNA binding"/>
    <property type="evidence" value="ECO:0007669"/>
    <property type="project" value="InterPro"/>
</dbReference>
<accession>A0A7W0DRY1</accession>
<dbReference type="CDD" id="cd00090">
    <property type="entry name" value="HTH_ARSR"/>
    <property type="match status" value="1"/>
</dbReference>
<evidence type="ECO:0000259" key="3">
    <source>
        <dbReference type="Pfam" id="PF09339"/>
    </source>
</evidence>
<evidence type="ECO:0000256" key="2">
    <source>
        <dbReference type="SAM" id="MobiDB-lite"/>
    </source>
</evidence>
<organism evidence="4 5">
    <name type="scientific">Streptomyces himalayensis subsp. himalayensis</name>
    <dbReference type="NCBI Taxonomy" id="2756131"/>
    <lineage>
        <taxon>Bacteria</taxon>
        <taxon>Bacillati</taxon>
        <taxon>Actinomycetota</taxon>
        <taxon>Actinomycetes</taxon>
        <taxon>Kitasatosporales</taxon>
        <taxon>Streptomycetaceae</taxon>
        <taxon>Streptomyces</taxon>
        <taxon>Streptomyces himalayensis</taxon>
    </lineage>
</organism>
<dbReference type="Gene3D" id="1.10.10.10">
    <property type="entry name" value="Winged helix-like DNA-binding domain superfamily/Winged helix DNA-binding domain"/>
    <property type="match status" value="1"/>
</dbReference>
<name>A0A7W0DRY1_9ACTN</name>
<gene>
    <name evidence="4" type="ORF">H1D24_31480</name>
</gene>
<comment type="caution">
    <text evidence="4">The sequence shown here is derived from an EMBL/GenBank/DDBJ whole genome shotgun (WGS) entry which is preliminary data.</text>
</comment>
<evidence type="ECO:0000313" key="5">
    <source>
        <dbReference type="Proteomes" id="UP000545761"/>
    </source>
</evidence>
<dbReference type="Proteomes" id="UP000545761">
    <property type="component" value="Unassembled WGS sequence"/>
</dbReference>